<evidence type="ECO:0000313" key="2">
    <source>
        <dbReference type="EMBL" id="KAK3939147.1"/>
    </source>
</evidence>
<organism evidence="2 3">
    <name type="scientific">Diplogelasinospora grovesii</name>
    <dbReference type="NCBI Taxonomy" id="303347"/>
    <lineage>
        <taxon>Eukaryota</taxon>
        <taxon>Fungi</taxon>
        <taxon>Dikarya</taxon>
        <taxon>Ascomycota</taxon>
        <taxon>Pezizomycotina</taxon>
        <taxon>Sordariomycetes</taxon>
        <taxon>Sordariomycetidae</taxon>
        <taxon>Sordariales</taxon>
        <taxon>Diplogelasinosporaceae</taxon>
        <taxon>Diplogelasinospora</taxon>
    </lineage>
</organism>
<gene>
    <name evidence="2" type="ORF">QBC46DRAFT_153476</name>
</gene>
<keyword evidence="1" id="KW-0812">Transmembrane</keyword>
<proteinExistence type="predicted"/>
<evidence type="ECO:0000313" key="3">
    <source>
        <dbReference type="Proteomes" id="UP001303473"/>
    </source>
</evidence>
<name>A0AAN6N872_9PEZI</name>
<accession>A0AAN6N872</accession>
<dbReference type="EMBL" id="MU853816">
    <property type="protein sequence ID" value="KAK3939147.1"/>
    <property type="molecule type" value="Genomic_DNA"/>
</dbReference>
<comment type="caution">
    <text evidence="2">The sequence shown here is derived from an EMBL/GenBank/DDBJ whole genome shotgun (WGS) entry which is preliminary data.</text>
</comment>
<reference evidence="3" key="1">
    <citation type="journal article" date="2023" name="Mol. Phylogenet. Evol.">
        <title>Genome-scale phylogeny and comparative genomics of the fungal order Sordariales.</title>
        <authorList>
            <person name="Hensen N."/>
            <person name="Bonometti L."/>
            <person name="Westerberg I."/>
            <person name="Brannstrom I.O."/>
            <person name="Guillou S."/>
            <person name="Cros-Aarteil S."/>
            <person name="Calhoun S."/>
            <person name="Haridas S."/>
            <person name="Kuo A."/>
            <person name="Mondo S."/>
            <person name="Pangilinan J."/>
            <person name="Riley R."/>
            <person name="LaButti K."/>
            <person name="Andreopoulos B."/>
            <person name="Lipzen A."/>
            <person name="Chen C."/>
            <person name="Yan M."/>
            <person name="Daum C."/>
            <person name="Ng V."/>
            <person name="Clum A."/>
            <person name="Steindorff A."/>
            <person name="Ohm R.A."/>
            <person name="Martin F."/>
            <person name="Silar P."/>
            <person name="Natvig D.O."/>
            <person name="Lalanne C."/>
            <person name="Gautier V."/>
            <person name="Ament-Velasquez S.L."/>
            <person name="Kruys A."/>
            <person name="Hutchinson M.I."/>
            <person name="Powell A.J."/>
            <person name="Barry K."/>
            <person name="Miller A.N."/>
            <person name="Grigoriev I.V."/>
            <person name="Debuchy R."/>
            <person name="Gladieux P."/>
            <person name="Hiltunen Thoren M."/>
            <person name="Johannesson H."/>
        </authorList>
    </citation>
    <scope>NUCLEOTIDE SEQUENCE [LARGE SCALE GENOMIC DNA]</scope>
    <source>
        <strain evidence="3">CBS 340.73</strain>
    </source>
</reference>
<dbReference type="Proteomes" id="UP001303473">
    <property type="component" value="Unassembled WGS sequence"/>
</dbReference>
<sequence length="128" mass="15228">MTGFFFFFILLIFTTTTRLDDFTNFLIRLMFICLLYLTKSGSSFFFILSFTSITHYYMYRSSEDKTRTVIEVEGEWRIQATASTCRISFAHYWGVNGYYRDRKRKLLCSCQVSFWRSEQARPGWNNGG</sequence>
<keyword evidence="3" id="KW-1185">Reference proteome</keyword>
<keyword evidence="1" id="KW-1133">Transmembrane helix</keyword>
<keyword evidence="1" id="KW-0472">Membrane</keyword>
<protein>
    <submittedName>
        <fullName evidence="2">Uncharacterized protein</fullName>
    </submittedName>
</protein>
<evidence type="ECO:0000256" key="1">
    <source>
        <dbReference type="SAM" id="Phobius"/>
    </source>
</evidence>
<dbReference type="AlphaFoldDB" id="A0AAN6N872"/>
<feature type="transmembrane region" description="Helical" evidence="1">
    <location>
        <begin position="29"/>
        <end position="57"/>
    </location>
</feature>